<evidence type="ECO:0000313" key="2">
    <source>
        <dbReference type="Proteomes" id="UP000241131"/>
    </source>
</evidence>
<protein>
    <recommendedName>
        <fullName evidence="3">Head-to-tail connector protein</fullName>
    </recommendedName>
</protein>
<reference evidence="2" key="1">
    <citation type="submission" date="2017-11" db="EMBL/GenBank/DDBJ databases">
        <authorList>
            <person name="Han C.G."/>
        </authorList>
    </citation>
    <scope>NUCLEOTIDE SEQUENCE [LARGE SCALE GENOMIC DNA]</scope>
</reference>
<evidence type="ECO:0008006" key="3">
    <source>
        <dbReference type="Google" id="ProtNLM"/>
    </source>
</evidence>
<dbReference type="Proteomes" id="UP000241131">
    <property type="component" value="Segment"/>
</dbReference>
<keyword evidence="2" id="KW-1185">Reference proteome</keyword>
<evidence type="ECO:0000313" key="1">
    <source>
        <dbReference type="EMBL" id="AUG87142.1"/>
    </source>
</evidence>
<dbReference type="Pfam" id="PF17395">
    <property type="entry name" value="DUF5403"/>
    <property type="match status" value="1"/>
</dbReference>
<dbReference type="EMBL" id="MG593801">
    <property type="protein sequence ID" value="AUG87142.1"/>
    <property type="molecule type" value="Genomic_DNA"/>
</dbReference>
<organism evidence="1 2">
    <name type="scientific">Streptomyces phage Attoomi</name>
    <dbReference type="NCBI Taxonomy" id="2059881"/>
    <lineage>
        <taxon>Viruses</taxon>
        <taxon>Duplodnaviria</taxon>
        <taxon>Heunggongvirae</taxon>
        <taxon>Uroviricota</taxon>
        <taxon>Caudoviricetes</taxon>
        <taxon>Attoomivirus</taxon>
        <taxon>Attoomivirus attoomi</taxon>
    </lineage>
</organism>
<dbReference type="InterPro" id="IPR039452">
    <property type="entry name" value="DUF5403"/>
</dbReference>
<accession>A0A2H5BLF7</accession>
<name>A0A2H5BLF7_9CAUD</name>
<sequence>MAEVVNGLDRIVARMPGVREAVGDATEASGERVRAVVAAHRNTGALASGMDVKVHRVDGVVSLEDPAVVSINYGHWARDGVTWVSGIHAIEAGL</sequence>
<proteinExistence type="predicted"/>
<gene>
    <name evidence="1" type="ORF">SEA_ATTOOMI_10</name>
</gene>